<dbReference type="InterPro" id="IPR038765">
    <property type="entry name" value="Papain-like_cys_pep_sf"/>
</dbReference>
<dbReference type="Proteomes" id="UP000694388">
    <property type="component" value="Unplaced"/>
</dbReference>
<keyword evidence="3" id="KW-0645">Protease</keyword>
<dbReference type="PANTHER" id="PTHR10183">
    <property type="entry name" value="CALPAIN"/>
    <property type="match status" value="1"/>
</dbReference>
<reference evidence="5" key="2">
    <citation type="submission" date="2025-09" db="UniProtKB">
        <authorList>
            <consortium name="Ensembl"/>
        </authorList>
    </citation>
    <scope>IDENTIFICATION</scope>
</reference>
<proteinExistence type="inferred from homology"/>
<evidence type="ECO:0000259" key="4">
    <source>
        <dbReference type="PROSITE" id="PS50203"/>
    </source>
</evidence>
<dbReference type="AlphaFoldDB" id="A0A8C4NKN2"/>
<feature type="domain" description="Calpain catalytic" evidence="4">
    <location>
        <begin position="45"/>
        <end position="327"/>
    </location>
</feature>
<evidence type="ECO:0000256" key="2">
    <source>
        <dbReference type="PIRSR" id="PIRSR622684-1"/>
    </source>
</evidence>
<dbReference type="Gene3D" id="3.90.70.10">
    <property type="entry name" value="Cysteine proteinases"/>
    <property type="match status" value="1"/>
</dbReference>
<keyword evidence="6" id="KW-1185">Reference proteome</keyword>
<feature type="active site" evidence="2 3">
    <location>
        <position position="289"/>
    </location>
</feature>
<dbReference type="Pfam" id="PF00648">
    <property type="entry name" value="Peptidase_C2"/>
    <property type="match status" value="2"/>
</dbReference>
<dbReference type="PANTHER" id="PTHR10183:SF434">
    <property type="entry name" value="CALPAIN-3"/>
    <property type="match status" value="1"/>
</dbReference>
<evidence type="ECO:0000256" key="3">
    <source>
        <dbReference type="PROSITE-ProRule" id="PRU00239"/>
    </source>
</evidence>
<dbReference type="GO" id="GO:0004198">
    <property type="term" value="F:calcium-dependent cysteine-type endopeptidase activity"/>
    <property type="evidence" value="ECO:0007669"/>
    <property type="project" value="InterPro"/>
</dbReference>
<dbReference type="SMART" id="SM00230">
    <property type="entry name" value="CysPc"/>
    <property type="match status" value="1"/>
</dbReference>
<dbReference type="PROSITE" id="PS50203">
    <property type="entry name" value="CALPAIN_CAT"/>
    <property type="match status" value="1"/>
</dbReference>
<dbReference type="InterPro" id="IPR001300">
    <property type="entry name" value="Peptidase_C2_calpain_cat"/>
</dbReference>
<feature type="active site" evidence="2 3">
    <location>
        <position position="134"/>
    </location>
</feature>
<feature type="active site" evidence="2 3">
    <location>
        <position position="313"/>
    </location>
</feature>
<dbReference type="InterPro" id="IPR022684">
    <property type="entry name" value="Calpain_cysteine_protease"/>
</dbReference>
<evidence type="ECO:0000313" key="6">
    <source>
        <dbReference type="Proteomes" id="UP000694388"/>
    </source>
</evidence>
<comment type="similarity">
    <text evidence="1">Belongs to the peptidase C2 family.</text>
</comment>
<dbReference type="CDD" id="cd00044">
    <property type="entry name" value="CysPc"/>
    <property type="match status" value="1"/>
</dbReference>
<keyword evidence="3" id="KW-0788">Thiol protease</keyword>
<dbReference type="GO" id="GO:0005737">
    <property type="term" value="C:cytoplasm"/>
    <property type="evidence" value="ECO:0007669"/>
    <property type="project" value="TreeGrafter"/>
</dbReference>
<evidence type="ECO:0000313" key="5">
    <source>
        <dbReference type="Ensembl" id="ENSEBUP00000004518.1"/>
    </source>
</evidence>
<dbReference type="SUPFAM" id="SSF54001">
    <property type="entry name" value="Cysteine proteinases"/>
    <property type="match status" value="1"/>
</dbReference>
<accession>A0A8C4NKN2</accession>
<evidence type="ECO:0000256" key="1">
    <source>
        <dbReference type="ARBA" id="ARBA00007623"/>
    </source>
</evidence>
<dbReference type="PRINTS" id="PR00704">
    <property type="entry name" value="CALPAIN"/>
</dbReference>
<keyword evidence="3" id="KW-0378">Hydrolase</keyword>
<dbReference type="OMA" id="VELMICK"/>
<organism evidence="5 6">
    <name type="scientific">Eptatretus burgeri</name>
    <name type="common">Inshore hagfish</name>
    <dbReference type="NCBI Taxonomy" id="7764"/>
    <lineage>
        <taxon>Eukaryota</taxon>
        <taxon>Metazoa</taxon>
        <taxon>Chordata</taxon>
        <taxon>Craniata</taxon>
        <taxon>Vertebrata</taxon>
        <taxon>Cyclostomata</taxon>
        <taxon>Myxini</taxon>
        <taxon>Myxiniformes</taxon>
        <taxon>Myxinidae</taxon>
        <taxon>Eptatretinae</taxon>
        <taxon>Eptatretus</taxon>
    </lineage>
</organism>
<reference evidence="5" key="1">
    <citation type="submission" date="2025-08" db="UniProtKB">
        <authorList>
            <consortium name="Ensembl"/>
        </authorList>
    </citation>
    <scope>IDENTIFICATION</scope>
</reference>
<name>A0A8C4NKN2_EPTBU</name>
<dbReference type="GO" id="GO:0006508">
    <property type="term" value="P:proteolysis"/>
    <property type="evidence" value="ECO:0007669"/>
    <property type="project" value="UniProtKB-KW"/>
</dbReference>
<dbReference type="Ensembl" id="ENSEBUT00000004956.1">
    <property type="protein sequence ID" value="ENSEBUP00000004518.1"/>
    <property type="gene ID" value="ENSEBUG00000003182.1"/>
</dbReference>
<sequence>MTADLAQTTHRHDMSFEQQIPQVFDASPANTFEVIKAQYVSAGRWFEDPDFPPSPSLLPDSLKEENVAWRRPVEICQNPEFISKGMTRLDVVQGKLGKKNKYLCALLAYILLMPNLPFNTCWSMYPYLTFTANCWVLAAIASLTNKSKLMNKVVPAAQSFSSNYAGIFLFRFWQYSDWVEVFVDDRLPTIDGHLVLTHSIQKNEFWSALLEKAYAKLNGSYAALHVGFPSEALRDFTSGIVETIPLKPAPATQSIWSIMKHCLNKGALICCGMPGFQGKQNEVGLFTGHAYSVIKVDQVHLNQTVHNLIRIRNPFGHGEYTGCWSDR</sequence>
<protein>
    <recommendedName>
        <fullName evidence="4">Calpain catalytic domain-containing protein</fullName>
    </recommendedName>
</protein>
<dbReference type="GeneTree" id="ENSGT00940000160421"/>